<dbReference type="KEGG" id="bmet:BMMGA3_07200"/>
<sequence length="49" mass="5441">MNPKLLVHKERVAISGVSTISIALILIIWTVSTNLKWVDPIFLPTPQSV</sequence>
<name>I3DU40_BACMM</name>
<reference evidence="2 3" key="1">
    <citation type="journal article" date="2015" name="BMC Genomics">
        <title>Transcriptome analysis of thermophilic methylotrophic Bacillus methanolicus MGA3 using RNA-sequencing provides detailed insights into its previously uncharted transcriptional landscape.</title>
        <authorList>
            <person name="Irla M."/>
            <person name="Neshat A."/>
            <person name="Brautaset T."/>
            <person name="Ruckert C."/>
            <person name="Kalinowski J."/>
            <person name="Wendisch V.F."/>
        </authorList>
    </citation>
    <scope>NUCLEOTIDE SEQUENCE [LARGE SCALE GENOMIC DNA]</scope>
    <source>
        <strain evidence="3">MGA3 / ATCC 53907</strain>
    </source>
</reference>
<dbReference type="EMBL" id="CP007739">
    <property type="protein sequence ID" value="AIE59859.1"/>
    <property type="molecule type" value="Genomic_DNA"/>
</dbReference>
<dbReference type="RefSeq" id="WP_003349648.1">
    <property type="nucleotide sequence ID" value="NZ_ADWW01000006.1"/>
</dbReference>
<dbReference type="STRING" id="796606.BMMGA3_07200"/>
<organism evidence="2 3">
    <name type="scientific">Bacillus methanolicus (strain MGA3 / ATCC 53907)</name>
    <dbReference type="NCBI Taxonomy" id="796606"/>
    <lineage>
        <taxon>Bacteria</taxon>
        <taxon>Bacillati</taxon>
        <taxon>Bacillota</taxon>
        <taxon>Bacilli</taxon>
        <taxon>Bacillales</taxon>
        <taxon>Bacillaceae</taxon>
        <taxon>Bacillus</taxon>
    </lineage>
</organism>
<evidence type="ECO:0000313" key="2">
    <source>
        <dbReference type="EMBL" id="AIE59859.1"/>
    </source>
</evidence>
<gene>
    <name evidence="2" type="ORF">BMMGA3_07200</name>
</gene>
<proteinExistence type="predicted"/>
<evidence type="ECO:0000256" key="1">
    <source>
        <dbReference type="SAM" id="Phobius"/>
    </source>
</evidence>
<dbReference type="Proteomes" id="UP000027602">
    <property type="component" value="Chromosome"/>
</dbReference>
<keyword evidence="1" id="KW-1133">Transmembrane helix</keyword>
<dbReference type="AlphaFoldDB" id="I3DU40"/>
<dbReference type="HOGENOM" id="CLU_3132376_0_0_9"/>
<evidence type="ECO:0000313" key="3">
    <source>
        <dbReference type="Proteomes" id="UP000027602"/>
    </source>
</evidence>
<keyword evidence="1" id="KW-0472">Membrane</keyword>
<keyword evidence="3" id="KW-1185">Reference proteome</keyword>
<protein>
    <submittedName>
        <fullName evidence="2">Putative membrane protein</fullName>
    </submittedName>
</protein>
<feature type="transmembrane region" description="Helical" evidence="1">
    <location>
        <begin position="12"/>
        <end position="31"/>
    </location>
</feature>
<keyword evidence="1" id="KW-0812">Transmembrane</keyword>
<accession>I3DU40</accession>